<proteinExistence type="inferred from homology"/>
<comment type="caution">
    <text evidence="11">The sequence shown here is derived from an EMBL/GenBank/DDBJ whole genome shotgun (WGS) entry which is preliminary data.</text>
</comment>
<dbReference type="PANTHER" id="PTHR24058:SF103">
    <property type="entry name" value="SERINE_THREONINE-PROTEIN KINASE PRP4 HOMOLOG"/>
    <property type="match status" value="1"/>
</dbReference>
<dbReference type="OrthoDB" id="9332038at2759"/>
<evidence type="ECO:0000313" key="11">
    <source>
        <dbReference type="EMBL" id="POR37726.1"/>
    </source>
</evidence>
<feature type="region of interest" description="Disordered" evidence="9">
    <location>
        <begin position="313"/>
        <end position="465"/>
    </location>
</feature>
<dbReference type="InterPro" id="IPR050494">
    <property type="entry name" value="Ser_Thr_dual-spec_kinase"/>
</dbReference>
<evidence type="ECO:0000256" key="6">
    <source>
        <dbReference type="ARBA" id="ARBA00022840"/>
    </source>
</evidence>
<sequence>MSSSSDEGEIRDDGIGELKASHQNSLGENGVDRQGRNRDPSPALDSASRGSGSSRDDGDHYGGGGRDYDSRRSRVRRDERPRNDYHTSGRDRGSRPPRNFCDDAPRDDHRRPRLSYEDLDAPSSRASSLYSDLRQNPRNNDADQYRNRDRDRGGRRDRGRDWGRDRVDNHGREPSFDEPHRRRSRSPHKSRHDDRPRGDRLAEDGMLDGRDRSARAVHFGDEPGSKRRSRGVEEEAPRSQSGKDQKQNGVISGKEAATTPSERPREPSPEQDYELQAPVDEDAEIERRRKRREEILAKSSSATPLLVHAVGAAAEKAARVASPASTQPETQQSVLETGTPRTPASGKPSSSPRSSPVVSNVSDWASPRSPASRDEPPPDGNNPLDDNGLINTHGNAAANEEDGPSAADYDPTVDMREDERREERKHGQTVIHGQAQPVESAQQSAQPRQAENPNQASDQEDDDGFDMFADEFDAVRYAAQQKQRQPRAQARGGMLEDEDKEGFYKVRIGEILGGRYTIRAVLGQGMYARVARALDSKTKEVVAVKLMRKNDAMKKGGYTEIDILKKLNDADAEDKKYIVRFQAHFLHRGFLCMVFEGLDMNLREVLRKFGKDVGINLTATRMFAEQIFIGLQHMRENHIIHADLKPDNILINSTRTVVKICDLGTAINLDDAASQQEQLTPYLVSRFYRAPEIVLGMPHGYAIDVWAVGCTLFELFTGKILFQGRNNNQMLKAIMQIRGRMHYKYYKHGKMWADHFDDKGNFVSMEFDEVTNKPVKRTMSAVTPTRPLGTRLDEAGAGMSADEKKELDRFKDLLENCLLVNADKRITPEKALQHDFFTMAKTKKKAQPEKPKKQEAPPAA</sequence>
<feature type="compositionally biased region" description="Basic and acidic residues" evidence="9">
    <location>
        <begin position="846"/>
        <end position="860"/>
    </location>
</feature>
<feature type="compositionally biased region" description="Basic and acidic residues" evidence="9">
    <location>
        <begin position="11"/>
        <end position="20"/>
    </location>
</feature>
<evidence type="ECO:0000256" key="2">
    <source>
        <dbReference type="ARBA" id="ARBA00022527"/>
    </source>
</evidence>
<dbReference type="AlphaFoldDB" id="A0A2S4L5J8"/>
<feature type="compositionally biased region" description="Polar residues" evidence="9">
    <location>
        <begin position="124"/>
        <end position="139"/>
    </location>
</feature>
<keyword evidence="5 11" id="KW-0418">Kinase</keyword>
<feature type="compositionally biased region" description="Acidic residues" evidence="9">
    <location>
        <begin position="269"/>
        <end position="284"/>
    </location>
</feature>
<dbReference type="Proteomes" id="UP000237481">
    <property type="component" value="Unassembled WGS sequence"/>
</dbReference>
<evidence type="ECO:0000256" key="3">
    <source>
        <dbReference type="ARBA" id="ARBA00022679"/>
    </source>
</evidence>
<feature type="compositionally biased region" description="Acidic residues" evidence="9">
    <location>
        <begin position="1"/>
        <end position="10"/>
    </location>
</feature>
<evidence type="ECO:0000256" key="5">
    <source>
        <dbReference type="ARBA" id="ARBA00022777"/>
    </source>
</evidence>
<dbReference type="STRING" id="94208.A0A2S4L5J8"/>
<dbReference type="InterPro" id="IPR017441">
    <property type="entry name" value="Protein_kinase_ATP_BS"/>
</dbReference>
<dbReference type="GO" id="GO:0004674">
    <property type="term" value="F:protein serine/threonine kinase activity"/>
    <property type="evidence" value="ECO:0007669"/>
    <property type="project" value="UniProtKB-KW"/>
</dbReference>
<feature type="compositionally biased region" description="Basic and acidic residues" evidence="9">
    <location>
        <begin position="30"/>
        <end position="39"/>
    </location>
</feature>
<dbReference type="SMART" id="SM00220">
    <property type="entry name" value="S_TKc"/>
    <property type="match status" value="1"/>
</dbReference>
<dbReference type="PANTHER" id="PTHR24058">
    <property type="entry name" value="DUAL SPECIFICITY PROTEIN KINASE"/>
    <property type="match status" value="1"/>
</dbReference>
<dbReference type="InterPro" id="IPR000719">
    <property type="entry name" value="Prot_kinase_dom"/>
</dbReference>
<accession>A0A2S4L5J8</accession>
<feature type="compositionally biased region" description="Basic and acidic residues" evidence="9">
    <location>
        <begin position="54"/>
        <end position="116"/>
    </location>
</feature>
<feature type="compositionally biased region" description="Low complexity" evidence="9">
    <location>
        <begin position="313"/>
        <end position="324"/>
    </location>
</feature>
<dbReference type="EC" id="2.7.11.1" evidence="1"/>
<evidence type="ECO:0000256" key="1">
    <source>
        <dbReference type="ARBA" id="ARBA00012513"/>
    </source>
</evidence>
<feature type="region of interest" description="Disordered" evidence="9">
    <location>
        <begin position="840"/>
        <end position="860"/>
    </location>
</feature>
<protein>
    <recommendedName>
        <fullName evidence="1">non-specific serine/threonine protein kinase</fullName>
        <ecNumber evidence="1">2.7.11.1</ecNumber>
    </recommendedName>
</protein>
<dbReference type="Pfam" id="PF00069">
    <property type="entry name" value="Pkinase"/>
    <property type="match status" value="1"/>
</dbReference>
<keyword evidence="2" id="KW-0723">Serine/threonine-protein kinase</keyword>
<dbReference type="SUPFAM" id="SSF56112">
    <property type="entry name" value="Protein kinase-like (PK-like)"/>
    <property type="match status" value="1"/>
</dbReference>
<dbReference type="PROSITE" id="PS00108">
    <property type="entry name" value="PROTEIN_KINASE_ST"/>
    <property type="match status" value="1"/>
</dbReference>
<evidence type="ECO:0000256" key="7">
    <source>
        <dbReference type="ARBA" id="ARBA00023596"/>
    </source>
</evidence>
<feature type="compositionally biased region" description="Polar residues" evidence="9">
    <location>
        <begin position="325"/>
        <end position="342"/>
    </location>
</feature>
<dbReference type="Gene3D" id="3.30.200.20">
    <property type="entry name" value="Phosphorylase Kinase, domain 1"/>
    <property type="match status" value="1"/>
</dbReference>
<dbReference type="FunFam" id="1.10.510.10:FF:000078">
    <property type="entry name" value="Serine/threonine-protein kinase PRP4 homolog"/>
    <property type="match status" value="1"/>
</dbReference>
<feature type="compositionally biased region" description="Low complexity" evidence="9">
    <location>
        <begin position="348"/>
        <end position="362"/>
    </location>
</feature>
<dbReference type="GO" id="GO:0005524">
    <property type="term" value="F:ATP binding"/>
    <property type="evidence" value="ECO:0007669"/>
    <property type="project" value="UniProtKB-UniRule"/>
</dbReference>
<gene>
    <name evidence="11" type="ORF">TPAR_02073</name>
</gene>
<keyword evidence="6 8" id="KW-0067">ATP-binding</keyword>
<dbReference type="PROSITE" id="PS50011">
    <property type="entry name" value="PROTEIN_KINASE_DOM"/>
    <property type="match status" value="1"/>
</dbReference>
<feature type="compositionally biased region" description="Basic and acidic residues" evidence="9">
    <location>
        <begin position="413"/>
        <end position="426"/>
    </location>
</feature>
<feature type="domain" description="Protein kinase" evidence="10">
    <location>
        <begin position="516"/>
        <end position="837"/>
    </location>
</feature>
<feature type="compositionally biased region" description="Basic and acidic residues" evidence="9">
    <location>
        <begin position="191"/>
        <end position="246"/>
    </location>
</feature>
<dbReference type="EMBL" id="PKSG01000211">
    <property type="protein sequence ID" value="POR37726.1"/>
    <property type="molecule type" value="Genomic_DNA"/>
</dbReference>
<dbReference type="PROSITE" id="PS00107">
    <property type="entry name" value="PROTEIN_KINASE_ATP"/>
    <property type="match status" value="1"/>
</dbReference>
<keyword evidence="12" id="KW-1185">Reference proteome</keyword>
<evidence type="ECO:0000259" key="10">
    <source>
        <dbReference type="PROSITE" id="PS50011"/>
    </source>
</evidence>
<feature type="region of interest" description="Disordered" evidence="9">
    <location>
        <begin position="1"/>
        <end position="287"/>
    </location>
</feature>
<comment type="similarity">
    <text evidence="7">Belongs to the protein kinase superfamily. CMGC Ser/Thr protein kinase family.</text>
</comment>
<feature type="compositionally biased region" description="Basic residues" evidence="9">
    <location>
        <begin position="181"/>
        <end position="190"/>
    </location>
</feature>
<organism evidence="11 12">
    <name type="scientific">Tolypocladium paradoxum</name>
    <dbReference type="NCBI Taxonomy" id="94208"/>
    <lineage>
        <taxon>Eukaryota</taxon>
        <taxon>Fungi</taxon>
        <taxon>Dikarya</taxon>
        <taxon>Ascomycota</taxon>
        <taxon>Pezizomycotina</taxon>
        <taxon>Sordariomycetes</taxon>
        <taxon>Hypocreomycetidae</taxon>
        <taxon>Hypocreales</taxon>
        <taxon>Ophiocordycipitaceae</taxon>
        <taxon>Tolypocladium</taxon>
    </lineage>
</organism>
<reference evidence="11 12" key="1">
    <citation type="submission" date="2018-01" db="EMBL/GenBank/DDBJ databases">
        <title>Harnessing the power of phylogenomics to disentangle the directionality and signatures of interkingdom host jumping in the parasitic fungal genus Tolypocladium.</title>
        <authorList>
            <person name="Quandt C.A."/>
            <person name="Patterson W."/>
            <person name="Spatafora J.W."/>
        </authorList>
    </citation>
    <scope>NUCLEOTIDE SEQUENCE [LARGE SCALE GENOMIC DNA]</scope>
    <source>
        <strain evidence="11 12">NRBC 100945</strain>
    </source>
</reference>
<evidence type="ECO:0000313" key="12">
    <source>
        <dbReference type="Proteomes" id="UP000237481"/>
    </source>
</evidence>
<evidence type="ECO:0000256" key="4">
    <source>
        <dbReference type="ARBA" id="ARBA00022741"/>
    </source>
</evidence>
<dbReference type="InterPro" id="IPR011009">
    <property type="entry name" value="Kinase-like_dom_sf"/>
</dbReference>
<feature type="binding site" evidence="8">
    <location>
        <position position="545"/>
    </location>
    <ligand>
        <name>ATP</name>
        <dbReference type="ChEBI" id="CHEBI:30616"/>
    </ligand>
</feature>
<keyword evidence="4 8" id="KW-0547">Nucleotide-binding</keyword>
<feature type="compositionally biased region" description="Polar residues" evidence="9">
    <location>
        <begin position="437"/>
        <end position="457"/>
    </location>
</feature>
<evidence type="ECO:0000256" key="8">
    <source>
        <dbReference type="PROSITE-ProRule" id="PRU10141"/>
    </source>
</evidence>
<dbReference type="InterPro" id="IPR008271">
    <property type="entry name" value="Ser/Thr_kinase_AS"/>
</dbReference>
<feature type="compositionally biased region" description="Basic and acidic residues" evidence="9">
    <location>
        <begin position="140"/>
        <end position="180"/>
    </location>
</feature>
<dbReference type="Gene3D" id="1.10.510.10">
    <property type="entry name" value="Transferase(Phosphotransferase) domain 1"/>
    <property type="match status" value="1"/>
</dbReference>
<name>A0A2S4L5J8_9HYPO</name>
<evidence type="ECO:0000256" key="9">
    <source>
        <dbReference type="SAM" id="MobiDB-lite"/>
    </source>
</evidence>
<keyword evidence="3" id="KW-0808">Transferase</keyword>